<dbReference type="EMBL" id="SGUG01000021">
    <property type="protein sequence ID" value="MDG0863760.1"/>
    <property type="molecule type" value="Genomic_DNA"/>
</dbReference>
<name>A0A9X4R5J1_9BURK</name>
<sequence length="288" mass="32689">MNVPQFFPQGDQRNDALKHGAEFLAMLEDLIQALDQVAIAEGDSWLYHGHTISKKFFFHVHAAYALLPGVTIPGVGLDVLPFGSIFAIVRAAIETFVTFGHVYGAEDPDERYFRFLIWTAAGLNDRQSFNATTREAQEVIAAEALEIQRLLAEIQAHPRFQGLDKEARGRITGKRIEWRGAKSWAQLASESGIHSGYFQQLYGFLCSYSHASYLAVLQIGQAPPEKEREMAVSILMALNVFMCQFAVIYARLFPQAEKVLEPYRRTKAFNSWFRDKSFWDSWYGPEKP</sequence>
<proteinExistence type="predicted"/>
<dbReference type="AlphaFoldDB" id="A0A9X4R5J1"/>
<evidence type="ECO:0000313" key="1">
    <source>
        <dbReference type="EMBL" id="MDG0863760.1"/>
    </source>
</evidence>
<dbReference type="Pfam" id="PF18928">
    <property type="entry name" value="DUF5677"/>
    <property type="match status" value="1"/>
</dbReference>
<accession>A0A9X4R5J1</accession>
<dbReference type="Proteomes" id="UP001152766">
    <property type="component" value="Unassembled WGS sequence"/>
</dbReference>
<dbReference type="InterPro" id="IPR043733">
    <property type="entry name" value="DUF5677"/>
</dbReference>
<protein>
    <submittedName>
        <fullName evidence="1">Uncharacterized protein</fullName>
    </submittedName>
</protein>
<gene>
    <name evidence="1" type="ORF">EXJ73_14960</name>
</gene>
<dbReference type="RefSeq" id="WP_268149840.1">
    <property type="nucleotide sequence ID" value="NZ_JAPPUW010000007.1"/>
</dbReference>
<evidence type="ECO:0000313" key="2">
    <source>
        <dbReference type="Proteomes" id="UP001152766"/>
    </source>
</evidence>
<organism evidence="1 2">
    <name type="scientific">Pelomonas aquatica</name>
    <dbReference type="NCBI Taxonomy" id="431058"/>
    <lineage>
        <taxon>Bacteria</taxon>
        <taxon>Pseudomonadati</taxon>
        <taxon>Pseudomonadota</taxon>
        <taxon>Betaproteobacteria</taxon>
        <taxon>Burkholderiales</taxon>
        <taxon>Sphaerotilaceae</taxon>
        <taxon>Roseateles</taxon>
    </lineage>
</organism>
<reference evidence="1" key="1">
    <citation type="submission" date="2019-02" db="EMBL/GenBank/DDBJ databases">
        <title>Draft genome of the type strain Pelomonas aquatica CCUG 52575T.</title>
        <authorList>
            <person name="Gomila M."/>
            <person name="Lalucat J."/>
        </authorList>
    </citation>
    <scope>NUCLEOTIDE SEQUENCE</scope>
    <source>
        <strain evidence="1">CCUG 52575</strain>
    </source>
</reference>
<keyword evidence="2" id="KW-1185">Reference proteome</keyword>
<comment type="caution">
    <text evidence="1">The sequence shown here is derived from an EMBL/GenBank/DDBJ whole genome shotgun (WGS) entry which is preliminary data.</text>
</comment>